<name>A0ABW4RXY1_9ACTN</name>
<gene>
    <name evidence="2" type="ORF">ACFSCS_12185</name>
</gene>
<dbReference type="Proteomes" id="UP001597326">
    <property type="component" value="Unassembled WGS sequence"/>
</dbReference>
<dbReference type="CDD" id="cd11614">
    <property type="entry name" value="SAF_CpaB_FlgA_like"/>
    <property type="match status" value="1"/>
</dbReference>
<accession>A0ABW4RXY1</accession>
<dbReference type="InterPro" id="IPR013974">
    <property type="entry name" value="SAF"/>
</dbReference>
<dbReference type="Pfam" id="PF08666">
    <property type="entry name" value="SAF"/>
    <property type="match status" value="1"/>
</dbReference>
<evidence type="ECO:0000313" key="3">
    <source>
        <dbReference type="Proteomes" id="UP001597326"/>
    </source>
</evidence>
<keyword evidence="3" id="KW-1185">Reference proteome</keyword>
<sequence length="225" mass="22644">MRSSTQPRPTHATRRAASAVRPAGGRLAALTRAVRWHRRGLAAVCAFCAVLLALTSLAPASAATTTVLVAADDLPAGRRLIAADLRPADFPPDLVPHGARSAPEQLVGRVLAAPTSRGSVLTERSTVSVQLTPQPGEVLVPVPVADPSVLALLQVGDKVSVVAPGDGGQAVTLASRVRVAALPAPEDDGVTGSGSRALVLLSTDRATGARLAAAGTGQPLGIALG</sequence>
<comment type="caution">
    <text evidence="2">The sequence shown here is derived from an EMBL/GenBank/DDBJ whole genome shotgun (WGS) entry which is preliminary data.</text>
</comment>
<protein>
    <submittedName>
        <fullName evidence="2">SAF domain-containing protein</fullName>
    </submittedName>
</protein>
<evidence type="ECO:0000259" key="1">
    <source>
        <dbReference type="SMART" id="SM00858"/>
    </source>
</evidence>
<dbReference type="SMART" id="SM00858">
    <property type="entry name" value="SAF"/>
    <property type="match status" value="1"/>
</dbReference>
<organism evidence="2 3">
    <name type="scientific">Luteococcus peritonei</name>
    <dbReference type="NCBI Taxonomy" id="88874"/>
    <lineage>
        <taxon>Bacteria</taxon>
        <taxon>Bacillati</taxon>
        <taxon>Actinomycetota</taxon>
        <taxon>Actinomycetes</taxon>
        <taxon>Propionibacteriales</taxon>
        <taxon>Propionibacteriaceae</taxon>
        <taxon>Luteococcus</taxon>
    </lineage>
</organism>
<reference evidence="3" key="1">
    <citation type="journal article" date="2019" name="Int. J. Syst. Evol. Microbiol.">
        <title>The Global Catalogue of Microorganisms (GCM) 10K type strain sequencing project: providing services to taxonomists for standard genome sequencing and annotation.</title>
        <authorList>
            <consortium name="The Broad Institute Genomics Platform"/>
            <consortium name="The Broad Institute Genome Sequencing Center for Infectious Disease"/>
            <person name="Wu L."/>
            <person name="Ma J."/>
        </authorList>
    </citation>
    <scope>NUCLEOTIDE SEQUENCE [LARGE SCALE GENOMIC DNA]</scope>
    <source>
        <strain evidence="3">CAIM 431</strain>
    </source>
</reference>
<evidence type="ECO:0000313" key="2">
    <source>
        <dbReference type="EMBL" id="MFD1890934.1"/>
    </source>
</evidence>
<feature type="domain" description="SAF" evidence="1">
    <location>
        <begin position="65"/>
        <end position="127"/>
    </location>
</feature>
<proteinExistence type="predicted"/>
<dbReference type="RefSeq" id="WP_343874470.1">
    <property type="nucleotide sequence ID" value="NZ_BAAAIX010000026.1"/>
</dbReference>
<dbReference type="EMBL" id="JBHUFZ010000028">
    <property type="protein sequence ID" value="MFD1890934.1"/>
    <property type="molecule type" value="Genomic_DNA"/>
</dbReference>